<evidence type="ECO:0000256" key="3">
    <source>
        <dbReference type="ARBA" id="ARBA00009223"/>
    </source>
</evidence>
<comment type="subunit">
    <text evidence="9">Component of the ribosomal small subunit (SSU) processome composed of at least 40 protein subunits and snoRNA U3.</text>
</comment>
<evidence type="ECO:0000313" key="14">
    <source>
        <dbReference type="Proteomes" id="UP001498771"/>
    </source>
</evidence>
<comment type="similarity">
    <text evidence="3 9">Belongs to the UTP25 family.</text>
</comment>
<evidence type="ECO:0000256" key="5">
    <source>
        <dbReference type="ARBA" id="ARBA00022517"/>
    </source>
</evidence>
<evidence type="ECO:0000256" key="8">
    <source>
        <dbReference type="ARBA" id="ARBA00023274"/>
    </source>
</evidence>
<reference evidence="13 14" key="1">
    <citation type="submission" date="2024-03" db="EMBL/GenBank/DDBJ databases">
        <title>Genome-scale model development and genomic sequencing of the oleaginous clade Lipomyces.</title>
        <authorList>
            <consortium name="Lawrence Berkeley National Laboratory"/>
            <person name="Czajka J.J."/>
            <person name="Han Y."/>
            <person name="Kim J."/>
            <person name="Mondo S.J."/>
            <person name="Hofstad B.A."/>
            <person name="Robles A."/>
            <person name="Haridas S."/>
            <person name="Riley R."/>
            <person name="LaButti K."/>
            <person name="Pangilinan J."/>
            <person name="Andreopoulos W."/>
            <person name="Lipzen A."/>
            <person name="Yan J."/>
            <person name="Wang M."/>
            <person name="Ng V."/>
            <person name="Grigoriev I.V."/>
            <person name="Spatafora J.W."/>
            <person name="Magnuson J.K."/>
            <person name="Baker S.E."/>
            <person name="Pomraning K.R."/>
        </authorList>
    </citation>
    <scope>NUCLEOTIDE SEQUENCE [LARGE SCALE GENOMIC DNA]</scope>
    <source>
        <strain evidence="13 14">Phaff 52-87</strain>
    </source>
</reference>
<evidence type="ECO:0000259" key="12">
    <source>
        <dbReference type="Pfam" id="PF22916"/>
    </source>
</evidence>
<evidence type="ECO:0000259" key="11">
    <source>
        <dbReference type="Pfam" id="PF06862"/>
    </source>
</evidence>
<comment type="function">
    <text evidence="1 9">DEAD-box RNA helicase-like protein required for pre-18S rRNA processing, specifically at sites A0, A1, and A2.</text>
</comment>
<keyword evidence="14" id="KW-1185">Reference proteome</keyword>
<gene>
    <name evidence="13" type="ORF">BZA70DRAFT_310276</name>
</gene>
<dbReference type="PANTHER" id="PTHR12933">
    <property type="entry name" value="ORF PROTEIN-RELATED"/>
    <property type="match status" value="1"/>
</dbReference>
<sequence length="660" mass="75163">MAKAEHKKFVKRRSVHEVAAAVKTKRAGTKKIKVEHDASKVKHEETTQVKAESEDDDEEEEEEHLDDDDDDSASDISEDESGSTDPFHRHFSHPHQQTLKKLIGRVQAKGWVSEKIKPVVDGEPAKYSINFMTLGGAKMLDEINVADATLESLNTKGRLVEPFKAANKGFVQEKNKTFSPVQEAVASRILANEDVLFAPRTISSGQQLQNLYTLHMLNHIFKTRDTVLKNNAKLAKRADADDSLELRDQGFTRPKALVILPTREACYKLVSTILKLTAPSQPENFRRFQQEYHSDATIPDTKPEDFRRLFSGNNDDNFRIGIKFTRKTVKMYSEFYNSDIIIASPLGLRLAIGDKTDKKRDFDFLSSIEILILDQTAAIAMQNWEHILHIFAHLNLIPQDSHGCDFSRIRNWYLDGEAKYLRQTLIFSEFITPEINALFTHHMNNVGGKAKYLPVYNGVLGDIGTPMNHTFMKFYSSSPQEDPDKRFKYFTTKALPSLMRQSSASSAGTIIFVPSYVDFVRLRNYFEQEHQIGRKLGSSGFEFSAVNEYTSTSDLTRARALFKDGKHKVLLYTERLHHFRRYVIRGAESVFMYSLPDNPTFYVEISRFLLRSVSDGIAEQDAIVVRSLFSKWDAFKLERIVGSAKFAKMCAGAGEIFEFS</sequence>
<organism evidence="13 14">
    <name type="scientific">Myxozyma melibiosi</name>
    <dbReference type="NCBI Taxonomy" id="54550"/>
    <lineage>
        <taxon>Eukaryota</taxon>
        <taxon>Fungi</taxon>
        <taxon>Dikarya</taxon>
        <taxon>Ascomycota</taxon>
        <taxon>Saccharomycotina</taxon>
        <taxon>Lipomycetes</taxon>
        <taxon>Lipomycetales</taxon>
        <taxon>Lipomycetaceae</taxon>
        <taxon>Myxozyma</taxon>
    </lineage>
</organism>
<comment type="subcellular location">
    <subcellularLocation>
        <location evidence="2 9">Nucleus</location>
        <location evidence="2 9">Nucleolus</location>
    </subcellularLocation>
</comment>
<evidence type="ECO:0000256" key="9">
    <source>
        <dbReference type="RuleBase" id="RU365070"/>
    </source>
</evidence>
<dbReference type="InterPro" id="IPR027417">
    <property type="entry name" value="P-loop_NTPase"/>
</dbReference>
<feature type="domain" description="UTP25 NTP hydrolase-like" evidence="12">
    <location>
        <begin position="193"/>
        <end position="449"/>
    </location>
</feature>
<evidence type="ECO:0000256" key="4">
    <source>
        <dbReference type="ARBA" id="ARBA00015422"/>
    </source>
</evidence>
<name>A0ABR1F7H0_9ASCO</name>
<evidence type="ECO:0000256" key="10">
    <source>
        <dbReference type="SAM" id="MobiDB-lite"/>
    </source>
</evidence>
<feature type="region of interest" description="Disordered" evidence="10">
    <location>
        <begin position="1"/>
        <end position="98"/>
    </location>
</feature>
<evidence type="ECO:0000256" key="2">
    <source>
        <dbReference type="ARBA" id="ARBA00004604"/>
    </source>
</evidence>
<dbReference type="Pfam" id="PF06862">
    <property type="entry name" value="Utp25_C"/>
    <property type="match status" value="1"/>
</dbReference>
<dbReference type="Gene3D" id="3.40.50.300">
    <property type="entry name" value="P-loop containing nucleotide triphosphate hydrolases"/>
    <property type="match status" value="1"/>
</dbReference>
<keyword evidence="6 9" id="KW-0698">rRNA processing</keyword>
<dbReference type="SUPFAM" id="SSF52540">
    <property type="entry name" value="P-loop containing nucleoside triphosphate hydrolases"/>
    <property type="match status" value="1"/>
</dbReference>
<dbReference type="InterPro" id="IPR053939">
    <property type="entry name" value="UTP25_C"/>
</dbReference>
<feature type="compositionally biased region" description="Acidic residues" evidence="10">
    <location>
        <begin position="53"/>
        <end position="82"/>
    </location>
</feature>
<evidence type="ECO:0000256" key="6">
    <source>
        <dbReference type="ARBA" id="ARBA00022552"/>
    </source>
</evidence>
<proteinExistence type="inferred from homology"/>
<dbReference type="RefSeq" id="XP_064768822.1">
    <property type="nucleotide sequence ID" value="XM_064914915.1"/>
</dbReference>
<feature type="compositionally biased region" description="Basic residues" evidence="10">
    <location>
        <begin position="1"/>
        <end position="14"/>
    </location>
</feature>
<keyword evidence="8 9" id="KW-0687">Ribonucleoprotein</keyword>
<evidence type="ECO:0000256" key="7">
    <source>
        <dbReference type="ARBA" id="ARBA00023242"/>
    </source>
</evidence>
<evidence type="ECO:0000256" key="1">
    <source>
        <dbReference type="ARBA" id="ARBA00002883"/>
    </source>
</evidence>
<comment type="caution">
    <text evidence="13">The sequence shown here is derived from an EMBL/GenBank/DDBJ whole genome shotgun (WGS) entry which is preliminary data.</text>
</comment>
<accession>A0ABR1F7H0</accession>
<feature type="compositionally biased region" description="Basic and acidic residues" evidence="10">
    <location>
        <begin position="32"/>
        <end position="47"/>
    </location>
</feature>
<keyword evidence="7 9" id="KW-0539">Nucleus</keyword>
<dbReference type="PANTHER" id="PTHR12933:SF0">
    <property type="entry name" value="U3 SMALL NUCLEOLAR RNA-ASSOCIATED PROTEIN 25 HOMOLOG"/>
    <property type="match status" value="1"/>
</dbReference>
<dbReference type="InterPro" id="IPR010678">
    <property type="entry name" value="UTP25"/>
</dbReference>
<feature type="domain" description="UTP25 C-terminal" evidence="11">
    <location>
        <begin position="460"/>
        <end position="659"/>
    </location>
</feature>
<dbReference type="InterPro" id="IPR053940">
    <property type="entry name" value="UTP25_NTPase-like"/>
</dbReference>
<protein>
    <recommendedName>
        <fullName evidence="4 9">U3 small nucleolar RNA-associated protein 25</fullName>
        <shortName evidence="9">U3 snoRNA-associated protein 25</shortName>
    </recommendedName>
</protein>
<dbReference type="Pfam" id="PF22916">
    <property type="entry name" value="UTP25_NTPase-like"/>
    <property type="match status" value="1"/>
</dbReference>
<dbReference type="Proteomes" id="UP001498771">
    <property type="component" value="Unassembled WGS sequence"/>
</dbReference>
<dbReference type="EMBL" id="JBBJBU010000004">
    <property type="protein sequence ID" value="KAK7205789.1"/>
    <property type="molecule type" value="Genomic_DNA"/>
</dbReference>
<evidence type="ECO:0000313" key="13">
    <source>
        <dbReference type="EMBL" id="KAK7205789.1"/>
    </source>
</evidence>
<keyword evidence="5 9" id="KW-0690">Ribosome biogenesis</keyword>
<dbReference type="GeneID" id="90040427"/>